<keyword evidence="2" id="KW-1185">Reference proteome</keyword>
<reference evidence="1 2" key="1">
    <citation type="submission" date="2021-01" db="EMBL/GenBank/DDBJ databases">
        <title>Diatom-associated Roseobacters Show Island Model of Population Structure.</title>
        <authorList>
            <person name="Qu L."/>
            <person name="Feng X."/>
            <person name="Chen Y."/>
            <person name="Li L."/>
            <person name="Wang X."/>
            <person name="Hu Z."/>
            <person name="Wang H."/>
            <person name="Luo H."/>
        </authorList>
    </citation>
    <scope>NUCLEOTIDE SEQUENCE [LARGE SCALE GENOMIC DNA]</scope>
    <source>
        <strain evidence="1 2">TR60-84</strain>
    </source>
</reference>
<proteinExistence type="predicted"/>
<dbReference type="AlphaFoldDB" id="A0AAE3B4J6"/>
<organism evidence="1 2">
    <name type="scientific">Sulfitobacter geojensis</name>
    <dbReference type="NCBI Taxonomy" id="1342299"/>
    <lineage>
        <taxon>Bacteria</taxon>
        <taxon>Pseudomonadati</taxon>
        <taxon>Pseudomonadota</taxon>
        <taxon>Alphaproteobacteria</taxon>
        <taxon>Rhodobacterales</taxon>
        <taxon>Roseobacteraceae</taxon>
        <taxon>Sulfitobacter</taxon>
    </lineage>
</organism>
<dbReference type="EMBL" id="JAFBRM010000001">
    <property type="protein sequence ID" value="MBM1712153.1"/>
    <property type="molecule type" value="Genomic_DNA"/>
</dbReference>
<evidence type="ECO:0000313" key="1">
    <source>
        <dbReference type="EMBL" id="MBM1712153.1"/>
    </source>
</evidence>
<accession>A0AAE3B4J6</accession>
<evidence type="ECO:0000313" key="2">
    <source>
        <dbReference type="Proteomes" id="UP000732193"/>
    </source>
</evidence>
<gene>
    <name evidence="1" type="ORF">JQV55_01095</name>
</gene>
<sequence>MTATRNFFARLGAKFEGFINTLAMASTGQRRVDQVHYLQSKSDAQLAEMGIKRDEIVNYVFRDLYYL</sequence>
<name>A0AAE3B4J6_9RHOB</name>
<evidence type="ECO:0008006" key="3">
    <source>
        <dbReference type="Google" id="ProtNLM"/>
    </source>
</evidence>
<comment type="caution">
    <text evidence="1">The sequence shown here is derived from an EMBL/GenBank/DDBJ whole genome shotgun (WGS) entry which is preliminary data.</text>
</comment>
<protein>
    <recommendedName>
        <fullName evidence="3">DUF1127 domain-containing protein</fullName>
    </recommendedName>
</protein>
<dbReference type="Proteomes" id="UP000732193">
    <property type="component" value="Unassembled WGS sequence"/>
</dbReference>